<keyword evidence="2" id="KW-0238">DNA-binding</keyword>
<dbReference type="Gene3D" id="1.10.10.10">
    <property type="entry name" value="Winged helix-like DNA-binding domain superfamily/Winged helix DNA-binding domain"/>
    <property type="match status" value="1"/>
</dbReference>
<evidence type="ECO:0000313" key="7">
    <source>
        <dbReference type="Proteomes" id="UP000070483"/>
    </source>
</evidence>
<dbReference type="Pfam" id="PF12802">
    <property type="entry name" value="MarR_2"/>
    <property type="match status" value="1"/>
</dbReference>
<dbReference type="GO" id="GO:0003677">
    <property type="term" value="F:DNA binding"/>
    <property type="evidence" value="ECO:0007669"/>
    <property type="project" value="UniProtKB-KW"/>
</dbReference>
<dbReference type="InterPro" id="IPR036390">
    <property type="entry name" value="WH_DNA-bd_sf"/>
</dbReference>
<dbReference type="OrthoDB" id="8447118at2"/>
<dbReference type="STRING" id="157687.HMPREF3180_01095"/>
<dbReference type="AlphaFoldDB" id="A0A134AE18"/>
<dbReference type="GO" id="GO:0003700">
    <property type="term" value="F:DNA-binding transcription factor activity"/>
    <property type="evidence" value="ECO:0007669"/>
    <property type="project" value="InterPro"/>
</dbReference>
<dbReference type="SUPFAM" id="SSF46785">
    <property type="entry name" value="Winged helix' DNA-binding domain"/>
    <property type="match status" value="1"/>
</dbReference>
<evidence type="ECO:0000256" key="2">
    <source>
        <dbReference type="ARBA" id="ARBA00023125"/>
    </source>
</evidence>
<dbReference type="PATRIC" id="fig|157687.3.peg.1089"/>
<sequence>MYEKIETLLDKFYKTYYKIEEINLNQVIKCLTTSELHIIEAIGENEITMNELSDKIGITMGTASVAVNKLTEKQFLERSRSNTDRRKVFVKLTQKGKVALNYHGNFHSTILERITDDIPKEKLDTFVEVFETIMENLDKVKKDIQPESILSFEKGDLVQVSSIKGSTAIRKYLNEKGVMIKSLIKIVNIDKYLITMVVDGDEKVLNVEDAENIMVRKNAL</sequence>
<dbReference type="PANTHER" id="PTHR42756:SF1">
    <property type="entry name" value="TRANSCRIPTIONAL REPRESSOR OF EMRAB OPERON"/>
    <property type="match status" value="1"/>
</dbReference>
<dbReference type="RefSeq" id="WP_018499325.1">
    <property type="nucleotide sequence ID" value="NZ_AP019829.2"/>
</dbReference>
<evidence type="ECO:0000313" key="6">
    <source>
        <dbReference type="EMBL" id="KXB65938.1"/>
    </source>
</evidence>
<organism evidence="6 7">
    <name type="scientific">Leptotrichia wadei</name>
    <dbReference type="NCBI Taxonomy" id="157687"/>
    <lineage>
        <taxon>Bacteria</taxon>
        <taxon>Fusobacteriati</taxon>
        <taxon>Fusobacteriota</taxon>
        <taxon>Fusobacteriia</taxon>
        <taxon>Fusobacteriales</taxon>
        <taxon>Leptotrichiaceae</taxon>
        <taxon>Leptotrichia</taxon>
    </lineage>
</organism>
<evidence type="ECO:0000313" key="5">
    <source>
        <dbReference type="EMBL" id="BBM46824.1"/>
    </source>
</evidence>
<keyword evidence="3" id="KW-0804">Transcription</keyword>
<dbReference type="InterPro" id="IPR000835">
    <property type="entry name" value="HTH_MarR-typ"/>
</dbReference>
<reference evidence="5 8" key="3">
    <citation type="submission" date="2019-07" db="EMBL/GenBank/DDBJ databases">
        <title>Complete Genome Sequence of Leptotrichia wadei Strain JMUB3933.</title>
        <authorList>
            <person name="Watanabe S."/>
            <person name="Cui L."/>
        </authorList>
    </citation>
    <scope>NUCLEOTIDE SEQUENCE [LARGE SCALE GENOMIC DNA]</scope>
    <source>
        <strain evidence="5 8">JMUB3933</strain>
    </source>
</reference>
<dbReference type="InterPro" id="IPR007167">
    <property type="entry name" value="Fe-transptr_FeoA-like"/>
</dbReference>
<keyword evidence="7" id="KW-1185">Reference proteome</keyword>
<dbReference type="GO" id="GO:0046914">
    <property type="term" value="F:transition metal ion binding"/>
    <property type="evidence" value="ECO:0007669"/>
    <property type="project" value="InterPro"/>
</dbReference>
<dbReference type="Proteomes" id="UP000321397">
    <property type="component" value="Chromosome"/>
</dbReference>
<gene>
    <name evidence="6" type="ORF">HMPREF3180_01095</name>
    <name evidence="5" type="ORF">JMUB3933_0311</name>
</gene>
<dbReference type="EMBL" id="AP019834">
    <property type="protein sequence ID" value="BBM46824.1"/>
    <property type="molecule type" value="Genomic_DNA"/>
</dbReference>
<protein>
    <submittedName>
        <fullName evidence="6">FeoA domain protein</fullName>
    </submittedName>
    <submittedName>
        <fullName evidence="5">MarR family transcriptional regulator</fullName>
    </submittedName>
</protein>
<dbReference type="SMART" id="SM00347">
    <property type="entry name" value="HTH_MARR"/>
    <property type="match status" value="1"/>
</dbReference>
<accession>A0A134AE18</accession>
<dbReference type="GeneID" id="84803654"/>
<evidence type="ECO:0000259" key="4">
    <source>
        <dbReference type="PROSITE" id="PS50995"/>
    </source>
</evidence>
<reference evidence="7" key="2">
    <citation type="submission" date="2016-01" db="EMBL/GenBank/DDBJ databases">
        <authorList>
            <person name="Mitreva M."/>
            <person name="Pepin K.H."/>
            <person name="Mihindukulasuriya K.A."/>
            <person name="Fulton R."/>
            <person name="Fronick C."/>
            <person name="O'Laughlin M."/>
            <person name="Miner T."/>
            <person name="Herter B."/>
            <person name="Rosa B.A."/>
            <person name="Cordes M."/>
            <person name="Tomlinson C."/>
            <person name="Wollam A."/>
            <person name="Palsikar V.B."/>
            <person name="Mardis E.R."/>
            <person name="Wilson R.K."/>
        </authorList>
    </citation>
    <scope>NUCLEOTIDE SEQUENCE [LARGE SCALE GENOMIC DNA]</scope>
    <source>
        <strain evidence="7">KA00185</strain>
    </source>
</reference>
<reference evidence="6" key="1">
    <citation type="submission" date="2016-01" db="EMBL/GenBank/DDBJ databases">
        <authorList>
            <person name="Oliw E.H."/>
        </authorList>
    </citation>
    <scope>NUCLEOTIDE SEQUENCE [LARGE SCALE GENOMIC DNA]</scope>
    <source>
        <strain evidence="6">KA00185</strain>
    </source>
</reference>
<feature type="domain" description="HTH marR-type" evidence="4">
    <location>
        <begin position="2"/>
        <end position="135"/>
    </location>
</feature>
<dbReference type="PROSITE" id="PS50995">
    <property type="entry name" value="HTH_MARR_2"/>
    <property type="match status" value="1"/>
</dbReference>
<name>A0A134AE18_9FUSO</name>
<evidence type="ECO:0000313" key="8">
    <source>
        <dbReference type="Proteomes" id="UP000321397"/>
    </source>
</evidence>
<dbReference type="Pfam" id="PF04023">
    <property type="entry name" value="FeoA"/>
    <property type="match status" value="1"/>
</dbReference>
<dbReference type="PRINTS" id="PR00598">
    <property type="entry name" value="HTHMARR"/>
</dbReference>
<dbReference type="EMBL" id="LSDD01000084">
    <property type="protein sequence ID" value="KXB65938.1"/>
    <property type="molecule type" value="Genomic_DNA"/>
</dbReference>
<proteinExistence type="predicted"/>
<dbReference type="InterPro" id="IPR036388">
    <property type="entry name" value="WH-like_DNA-bd_sf"/>
</dbReference>
<dbReference type="Proteomes" id="UP000070483">
    <property type="component" value="Unassembled WGS sequence"/>
</dbReference>
<dbReference type="PANTHER" id="PTHR42756">
    <property type="entry name" value="TRANSCRIPTIONAL REGULATOR, MARR"/>
    <property type="match status" value="1"/>
</dbReference>
<evidence type="ECO:0000256" key="3">
    <source>
        <dbReference type="ARBA" id="ARBA00023163"/>
    </source>
</evidence>
<evidence type="ECO:0000256" key="1">
    <source>
        <dbReference type="ARBA" id="ARBA00023015"/>
    </source>
</evidence>
<keyword evidence="1" id="KW-0805">Transcription regulation</keyword>